<organism evidence="1 2">
    <name type="scientific">Asanoa ferruginea</name>
    <dbReference type="NCBI Taxonomy" id="53367"/>
    <lineage>
        <taxon>Bacteria</taxon>
        <taxon>Bacillati</taxon>
        <taxon>Actinomycetota</taxon>
        <taxon>Actinomycetes</taxon>
        <taxon>Micromonosporales</taxon>
        <taxon>Micromonosporaceae</taxon>
        <taxon>Asanoa</taxon>
    </lineage>
</organism>
<name>A0A3D9ZA46_9ACTN</name>
<dbReference type="OrthoDB" id="332209at2"/>
<evidence type="ECO:0000313" key="2">
    <source>
        <dbReference type="Proteomes" id="UP000256913"/>
    </source>
</evidence>
<sequence length="74" mass="7633">MPISMNLDAVLDKAYESTPLTELANAPVSALAGVSDADAEALKKAFNINTIGDLAGNKYVTAAQAIAELARIAK</sequence>
<dbReference type="AlphaFoldDB" id="A0A3D9ZA46"/>
<dbReference type="EMBL" id="QUMQ01000001">
    <property type="protein sequence ID" value="REF94288.1"/>
    <property type="molecule type" value="Genomic_DNA"/>
</dbReference>
<keyword evidence="2" id="KW-1185">Reference proteome</keyword>
<proteinExistence type="predicted"/>
<dbReference type="Proteomes" id="UP000256913">
    <property type="component" value="Unassembled WGS sequence"/>
</dbReference>
<protein>
    <submittedName>
        <fullName evidence="1">Uncharacterized protein</fullName>
    </submittedName>
</protein>
<reference evidence="1 2" key="1">
    <citation type="submission" date="2018-08" db="EMBL/GenBank/DDBJ databases">
        <title>Sequencing the genomes of 1000 actinobacteria strains.</title>
        <authorList>
            <person name="Klenk H.-P."/>
        </authorList>
    </citation>
    <scope>NUCLEOTIDE SEQUENCE [LARGE SCALE GENOMIC DNA]</scope>
    <source>
        <strain evidence="1 2">DSM 44099</strain>
    </source>
</reference>
<accession>A0A3D9ZA46</accession>
<evidence type="ECO:0000313" key="1">
    <source>
        <dbReference type="EMBL" id="REF94288.1"/>
    </source>
</evidence>
<dbReference type="RefSeq" id="WP_116066133.1">
    <property type="nucleotide sequence ID" value="NZ_BONB01000096.1"/>
</dbReference>
<gene>
    <name evidence="1" type="ORF">DFJ67_0205</name>
</gene>
<comment type="caution">
    <text evidence="1">The sequence shown here is derived from an EMBL/GenBank/DDBJ whole genome shotgun (WGS) entry which is preliminary data.</text>
</comment>